<feature type="region of interest" description="Disordered" evidence="1">
    <location>
        <begin position="44"/>
        <end position="74"/>
    </location>
</feature>
<dbReference type="Pfam" id="PF04964">
    <property type="entry name" value="Flp_Fap"/>
    <property type="match status" value="1"/>
</dbReference>
<evidence type="ECO:0000256" key="2">
    <source>
        <dbReference type="SAM" id="Phobius"/>
    </source>
</evidence>
<dbReference type="InterPro" id="IPR007047">
    <property type="entry name" value="Flp_Fap"/>
</dbReference>
<evidence type="ECO:0000313" key="3">
    <source>
        <dbReference type="EMBL" id="NOJ41124.1"/>
    </source>
</evidence>
<dbReference type="EMBL" id="JAAVLX010000004">
    <property type="protein sequence ID" value="NOJ41124.1"/>
    <property type="molecule type" value="Genomic_DNA"/>
</dbReference>
<evidence type="ECO:0000313" key="4">
    <source>
        <dbReference type="Proteomes" id="UP000544122"/>
    </source>
</evidence>
<accession>A0A7Y4GSD1</accession>
<keyword evidence="2" id="KW-0472">Membrane</keyword>
<feature type="compositionally biased region" description="Low complexity" evidence="1">
    <location>
        <begin position="44"/>
        <end position="56"/>
    </location>
</feature>
<feature type="transmembrane region" description="Helical" evidence="2">
    <location>
        <begin position="21"/>
        <end position="40"/>
    </location>
</feature>
<keyword evidence="2" id="KW-1133">Transmembrane helix</keyword>
<gene>
    <name evidence="3" type="ORF">HCN58_16205</name>
</gene>
<proteinExistence type="predicted"/>
<dbReference type="Proteomes" id="UP000544122">
    <property type="component" value="Unassembled WGS sequence"/>
</dbReference>
<protein>
    <submittedName>
        <fullName evidence="3">Flp family type IVb pilin</fullName>
    </submittedName>
</protein>
<comment type="caution">
    <text evidence="3">The sequence shown here is derived from an EMBL/GenBank/DDBJ whole genome shotgun (WGS) entry which is preliminary data.</text>
</comment>
<organism evidence="3 4">
    <name type="scientific">Bradyrhizobium australiense</name>
    <dbReference type="NCBI Taxonomy" id="2721161"/>
    <lineage>
        <taxon>Bacteria</taxon>
        <taxon>Pseudomonadati</taxon>
        <taxon>Pseudomonadota</taxon>
        <taxon>Alphaproteobacteria</taxon>
        <taxon>Hyphomicrobiales</taxon>
        <taxon>Nitrobacteraceae</taxon>
        <taxon>Bradyrhizobium</taxon>
    </lineage>
</organism>
<feature type="compositionally biased region" description="Basic and acidic residues" evidence="1">
    <location>
        <begin position="59"/>
        <end position="74"/>
    </location>
</feature>
<name>A0A7Y4GSD1_9BRAD</name>
<keyword evidence="4" id="KW-1185">Reference proteome</keyword>
<sequence>MKSSPLLRFWRDKAGASSIEYALIAAGISATLVLALNVLGSNRNVDCSSSPSSNVSTRQFDKLSREPSNDRQGK</sequence>
<evidence type="ECO:0000256" key="1">
    <source>
        <dbReference type="SAM" id="MobiDB-lite"/>
    </source>
</evidence>
<reference evidence="3 4" key="1">
    <citation type="submission" date="2020-03" db="EMBL/GenBank/DDBJ databases">
        <title>Bradyrhizobium diversity isolated from nodules of Indigofera sp.</title>
        <authorList>
            <person name="Klepa M."/>
            <person name="Helene L."/>
            <person name="Hungria M."/>
        </authorList>
    </citation>
    <scope>NUCLEOTIDE SEQUENCE [LARGE SCALE GENOMIC DNA]</scope>
    <source>
        <strain evidence="3 4">WSM 1791</strain>
    </source>
</reference>
<keyword evidence="2" id="KW-0812">Transmembrane</keyword>
<dbReference type="RefSeq" id="WP_171580326.1">
    <property type="nucleotide sequence ID" value="NZ_JAAVLX010000004.1"/>
</dbReference>
<dbReference type="AlphaFoldDB" id="A0A7Y4GSD1"/>